<dbReference type="PANTHER" id="PTHR34219">
    <property type="entry name" value="IRON-REGULATED INNER MEMBRANE PROTEIN-RELATED"/>
    <property type="match status" value="1"/>
</dbReference>
<keyword evidence="4" id="KW-1185">Reference proteome</keyword>
<reference evidence="3 4" key="1">
    <citation type="submission" date="2024-07" db="EMBL/GenBank/DDBJ databases">
        <title>Uliginosibacterium paludis KCTC:42655.</title>
        <authorList>
            <person name="Kim M.K."/>
        </authorList>
    </citation>
    <scope>NUCLEOTIDE SEQUENCE [LARGE SCALE GENOMIC DNA]</scope>
    <source>
        <strain evidence="3 4">KCTC 42655</strain>
    </source>
</reference>
<keyword evidence="2" id="KW-0472">Membrane</keyword>
<protein>
    <submittedName>
        <fullName evidence="3">PepSY-associated TM helix domain-containing protein</fullName>
    </submittedName>
</protein>
<evidence type="ECO:0000256" key="2">
    <source>
        <dbReference type="SAM" id="Phobius"/>
    </source>
</evidence>
<feature type="transmembrane region" description="Helical" evidence="2">
    <location>
        <begin position="444"/>
        <end position="466"/>
    </location>
</feature>
<evidence type="ECO:0000256" key="1">
    <source>
        <dbReference type="SAM" id="MobiDB-lite"/>
    </source>
</evidence>
<feature type="transmembrane region" description="Helical" evidence="2">
    <location>
        <begin position="582"/>
        <end position="601"/>
    </location>
</feature>
<accession>A0ABV2CRU7</accession>
<feature type="region of interest" description="Disordered" evidence="1">
    <location>
        <begin position="100"/>
        <end position="211"/>
    </location>
</feature>
<feature type="compositionally biased region" description="Basic and acidic residues" evidence="1">
    <location>
        <begin position="134"/>
        <end position="146"/>
    </location>
</feature>
<feature type="transmembrane region" description="Helical" evidence="2">
    <location>
        <begin position="549"/>
        <end position="570"/>
    </location>
</feature>
<feature type="transmembrane region" description="Helical" evidence="2">
    <location>
        <begin position="21"/>
        <end position="40"/>
    </location>
</feature>
<dbReference type="Proteomes" id="UP001548590">
    <property type="component" value="Unassembled WGS sequence"/>
</dbReference>
<dbReference type="Pfam" id="PF03929">
    <property type="entry name" value="PepSY_TM"/>
    <property type="match status" value="1"/>
</dbReference>
<organism evidence="3 4">
    <name type="scientific">Uliginosibacterium paludis</name>
    <dbReference type="NCBI Taxonomy" id="1615952"/>
    <lineage>
        <taxon>Bacteria</taxon>
        <taxon>Pseudomonadati</taxon>
        <taxon>Pseudomonadota</taxon>
        <taxon>Betaproteobacteria</taxon>
        <taxon>Rhodocyclales</taxon>
        <taxon>Zoogloeaceae</taxon>
        <taxon>Uliginosibacterium</taxon>
    </lineage>
</organism>
<evidence type="ECO:0000313" key="4">
    <source>
        <dbReference type="Proteomes" id="UP001548590"/>
    </source>
</evidence>
<dbReference type="PANTHER" id="PTHR34219:SF4">
    <property type="entry name" value="PEPSY DOMAIN-CONTAINING PROTEIN"/>
    <property type="match status" value="1"/>
</dbReference>
<name>A0ABV2CRU7_9RHOO</name>
<feature type="transmembrane region" description="Helical" evidence="2">
    <location>
        <begin position="518"/>
        <end position="537"/>
    </location>
</feature>
<feature type="transmembrane region" description="Helical" evidence="2">
    <location>
        <begin position="487"/>
        <end position="506"/>
    </location>
</feature>
<comment type="caution">
    <text evidence="3">The sequence shown here is derived from an EMBL/GenBank/DDBJ whole genome shotgun (WGS) entry which is preliminary data.</text>
</comment>
<keyword evidence="2" id="KW-1133">Transmembrane helix</keyword>
<keyword evidence="2" id="KW-0812">Transmembrane</keyword>
<gene>
    <name evidence="3" type="ORF">ABVT11_12450</name>
</gene>
<feature type="compositionally biased region" description="Basic and acidic residues" evidence="1">
    <location>
        <begin position="174"/>
        <end position="188"/>
    </location>
</feature>
<feature type="transmembrane region" description="Helical" evidence="2">
    <location>
        <begin position="240"/>
        <end position="264"/>
    </location>
</feature>
<sequence length="628" mass="67914">MRFDQARGLRKSMSWLHTWAGLVLGWLLFAIFLTGTLSYFRNEITLWMQPELHSARPDEKGLDRALSLLGRVAPGAAQWQIALPGERSPVFGLNWREAGETEGRGRPSMVEDDGDGPSSGGLGAQPPGPPGRRAGRENRGADEGAQWRRQGPPEASSGLEAREGRSRGRSGGRGAERSGEERGRERGGRGGGGGGEHGGPRLSMNPATGGMIAPRETAGGDFLYRFHFELYGMDRALARWIVGIATLFMFVAMVSGIIIHRNIFKDFFTFRPGKGKRSWLDAHNATSVLALPFHLMITFSGLLLLANQIMPWAAHYAYGGSVRAMMGEMKNMHAESASPRSGESAPLAALAPLLEAARRQWPQEGVGAITISNPGDANARIEFRQARGVSLATRAYPQSMVFDGRNGQLLEAPRAAEAPGSVRAIWSGFNALHLGRFASPLLRWMFFGSGILGCVMVASGLVMWVIARQRDRERAGHTPFGHRLVEVLNVAGVAGLLLATVCYFWASRLIPADIIGRSRLEIACFFIVWLLALPHAALRTHREAWVEQLGLAGLLTLLLPLLNALGGGAWLPLSLVSGQWQVAGFDVAALGIGALLILAAWRTHTHVPRSSTTTQVGTAGTQLQMEEA</sequence>
<evidence type="ECO:0000313" key="3">
    <source>
        <dbReference type="EMBL" id="MET1490639.1"/>
    </source>
</evidence>
<proteinExistence type="predicted"/>
<dbReference type="EMBL" id="JBEWLZ010000006">
    <property type="protein sequence ID" value="MET1490639.1"/>
    <property type="molecule type" value="Genomic_DNA"/>
</dbReference>
<dbReference type="InterPro" id="IPR005625">
    <property type="entry name" value="PepSY-ass_TM"/>
</dbReference>
<dbReference type="RefSeq" id="WP_345927611.1">
    <property type="nucleotide sequence ID" value="NZ_JBDIVF010000004.1"/>
</dbReference>